<dbReference type="EMBL" id="AYET01000001">
    <property type="protein sequence ID" value="ESK49800.1"/>
    <property type="molecule type" value="Genomic_DNA"/>
</dbReference>
<protein>
    <recommendedName>
        <fullName evidence="6">RelB/DinJ family addiction module antitoxin</fullName>
    </recommendedName>
</protein>
<evidence type="ECO:0000256" key="2">
    <source>
        <dbReference type="ARBA" id="ARBA00022649"/>
    </source>
</evidence>
<dbReference type="InterPro" id="IPR007337">
    <property type="entry name" value="RelB/DinJ"/>
</dbReference>
<gene>
    <name evidence="4" type="ORF">P253_00657</name>
</gene>
<organism evidence="4 5">
    <name type="scientific">Acinetobacter indicus CIP 110367</name>
    <dbReference type="NCBI Taxonomy" id="1341679"/>
    <lineage>
        <taxon>Bacteria</taxon>
        <taxon>Pseudomonadati</taxon>
        <taxon>Pseudomonadota</taxon>
        <taxon>Gammaproteobacteria</taxon>
        <taxon>Moraxellales</taxon>
        <taxon>Moraxellaceae</taxon>
        <taxon>Acinetobacter</taxon>
    </lineage>
</organism>
<comment type="similarity">
    <text evidence="1">Belongs to the RelB/DinJ antitoxin family.</text>
</comment>
<evidence type="ECO:0000256" key="3">
    <source>
        <dbReference type="SAM" id="MobiDB-lite"/>
    </source>
</evidence>
<evidence type="ECO:0000313" key="5">
    <source>
        <dbReference type="Proteomes" id="UP000018415"/>
    </source>
</evidence>
<name>V2UME2_9GAMM</name>
<evidence type="ECO:0008006" key="6">
    <source>
        <dbReference type="Google" id="ProtNLM"/>
    </source>
</evidence>
<dbReference type="GO" id="GO:0006351">
    <property type="term" value="P:DNA-templated transcription"/>
    <property type="evidence" value="ECO:0007669"/>
    <property type="project" value="TreeGrafter"/>
</dbReference>
<sequence>MSTQLSALKLIKIMRKTEVYQIRLDSQEKKQAFAVFKQLGITPAQAVRLFFKQVVLTKSIPFSIENQNINLEQLIKLRKLKQEQQNTQATPTPAPVSTDTSPLDDEDLDLFAELNALLGETDKS</sequence>
<dbReference type="Pfam" id="PF04221">
    <property type="entry name" value="RelB"/>
    <property type="match status" value="1"/>
</dbReference>
<keyword evidence="2" id="KW-1277">Toxin-antitoxin system</keyword>
<dbReference type="InterPro" id="IPR013321">
    <property type="entry name" value="Arc_rbn_hlx_hlx"/>
</dbReference>
<comment type="caution">
    <text evidence="4">The sequence shown here is derived from an EMBL/GenBank/DDBJ whole genome shotgun (WGS) entry which is preliminary data.</text>
</comment>
<evidence type="ECO:0000313" key="4">
    <source>
        <dbReference type="EMBL" id="ESK49800.1"/>
    </source>
</evidence>
<dbReference type="NCBIfam" id="TIGR02384">
    <property type="entry name" value="RelB_DinJ"/>
    <property type="match status" value="1"/>
</dbReference>
<dbReference type="PANTHER" id="PTHR38781">
    <property type="entry name" value="ANTITOXIN DINJ-RELATED"/>
    <property type="match status" value="1"/>
</dbReference>
<dbReference type="PANTHER" id="PTHR38781:SF1">
    <property type="entry name" value="ANTITOXIN DINJ-RELATED"/>
    <property type="match status" value="1"/>
</dbReference>
<feature type="compositionally biased region" description="Polar residues" evidence="3">
    <location>
        <begin position="83"/>
        <end position="101"/>
    </location>
</feature>
<evidence type="ECO:0000256" key="1">
    <source>
        <dbReference type="ARBA" id="ARBA00010562"/>
    </source>
</evidence>
<dbReference type="GO" id="GO:0006355">
    <property type="term" value="P:regulation of DNA-templated transcription"/>
    <property type="evidence" value="ECO:0007669"/>
    <property type="project" value="InterPro"/>
</dbReference>
<dbReference type="Gene3D" id="1.10.1220.10">
    <property type="entry name" value="Met repressor-like"/>
    <property type="match status" value="1"/>
</dbReference>
<proteinExistence type="inferred from homology"/>
<dbReference type="AlphaFoldDB" id="V2UME2"/>
<dbReference type="eggNOG" id="COG3077">
    <property type="taxonomic scope" value="Bacteria"/>
</dbReference>
<reference evidence="4 5" key="1">
    <citation type="submission" date="2013-10" db="EMBL/GenBank/DDBJ databases">
        <title>The Genome Sequence of Acinetobacter indicus CIP 110367.</title>
        <authorList>
            <consortium name="The Broad Institute Genomics Platform"/>
            <consortium name="The Broad Institute Genome Sequencing Center for Infectious Disease"/>
            <person name="Cerqueira G."/>
            <person name="Feldgarden M."/>
            <person name="Courvalin P."/>
            <person name="Grillot-Courvalin C."/>
            <person name="Clermont D."/>
            <person name="Rocha E."/>
            <person name="Yoon E.-J."/>
            <person name="Nemec A."/>
            <person name="Young S.K."/>
            <person name="Zeng Q."/>
            <person name="Gargeya S."/>
            <person name="Fitzgerald M."/>
            <person name="Abouelleil A."/>
            <person name="Alvarado L."/>
            <person name="Berlin A.M."/>
            <person name="Chapman S.B."/>
            <person name="Gainer-Dewar J."/>
            <person name="Goldberg J."/>
            <person name="Gnerre S."/>
            <person name="Griggs A."/>
            <person name="Gujja S."/>
            <person name="Hansen M."/>
            <person name="Howarth C."/>
            <person name="Imamovic A."/>
            <person name="Ireland A."/>
            <person name="Larimer J."/>
            <person name="McCowan C."/>
            <person name="Murphy C."/>
            <person name="Pearson M."/>
            <person name="Poon T.W."/>
            <person name="Priest M."/>
            <person name="Roberts A."/>
            <person name="Saif S."/>
            <person name="Shea T."/>
            <person name="Sykes S."/>
            <person name="Wortman J."/>
            <person name="Nusbaum C."/>
            <person name="Birren B."/>
        </authorList>
    </citation>
    <scope>NUCLEOTIDE SEQUENCE [LARGE SCALE GENOMIC DNA]</scope>
    <source>
        <strain evidence="4 5">CIP 110367</strain>
    </source>
</reference>
<keyword evidence="5" id="KW-1185">Reference proteome</keyword>
<feature type="region of interest" description="Disordered" evidence="3">
    <location>
        <begin position="82"/>
        <end position="104"/>
    </location>
</feature>
<dbReference type="HOGENOM" id="CLU_2299609_0_0_6"/>
<dbReference type="Proteomes" id="UP000018415">
    <property type="component" value="Unassembled WGS sequence"/>
</dbReference>
<accession>V2UME2</accession>
<dbReference type="PATRIC" id="fig|1341679.3.peg.641"/>